<dbReference type="EMBL" id="QHCS01000001">
    <property type="protein sequence ID" value="RHX88715.1"/>
    <property type="molecule type" value="Genomic_DNA"/>
</dbReference>
<dbReference type="Pfam" id="PF20461">
    <property type="entry name" value="DUF6714"/>
    <property type="match status" value="1"/>
</dbReference>
<sequence length="195" mass="22652">MEPQRLTAASRFVRRHFRAVIRDVFRGNMSNNIIEQIESAFQQTLHPGDENLVAHPSDPESQLVAQHFAGKRHWHSLTSAFLNEPRGTISFFSDMAFRFYLPAFMIADIQGTLEWDDPSVRLCWSHTTSSGEQRIAKVWGGGTIKDRAEDCHRHFDSRQVSAIVAYLWWKLNTNKDEDLCVTEALENYWLKREEE</sequence>
<gene>
    <name evidence="1" type="ORF">DLM78_07280</name>
</gene>
<evidence type="ECO:0000313" key="1">
    <source>
        <dbReference type="EMBL" id="RHX88715.1"/>
    </source>
</evidence>
<dbReference type="InterPro" id="IPR046560">
    <property type="entry name" value="DUF6714"/>
</dbReference>
<name>A0A8B3CVK6_9LEPT</name>
<proteinExistence type="predicted"/>
<comment type="caution">
    <text evidence="1">The sequence shown here is derived from an EMBL/GenBank/DDBJ whole genome shotgun (WGS) entry which is preliminary data.</text>
</comment>
<reference evidence="2" key="1">
    <citation type="submission" date="2018-05" db="EMBL/GenBank/DDBJ databases">
        <title>Leptospira yasudae sp. nov. and Leptospira stimsonii sp. nov., two pathogenic species of the genus Leptospira isolated from environmental sources.</title>
        <authorList>
            <person name="Casanovas-Massana A."/>
            <person name="Hamond C."/>
            <person name="Santos L.A."/>
            <person name="Hacker K.P."/>
            <person name="Balassiano I."/>
            <person name="Medeiros M.A."/>
            <person name="Reis M.G."/>
            <person name="Ko A.I."/>
            <person name="Wunder E.A."/>
        </authorList>
    </citation>
    <scope>NUCLEOTIDE SEQUENCE [LARGE SCALE GENOMIC DNA]</scope>
    <source>
        <strain evidence="2">AMB6-RJ</strain>
    </source>
</reference>
<evidence type="ECO:0000313" key="2">
    <source>
        <dbReference type="Proteomes" id="UP000266669"/>
    </source>
</evidence>
<dbReference type="AlphaFoldDB" id="A0A8B3CVK6"/>
<accession>A0A8B3CVK6</accession>
<dbReference type="Proteomes" id="UP000266669">
    <property type="component" value="Unassembled WGS sequence"/>
</dbReference>
<organism evidence="1 2">
    <name type="scientific">Leptospira stimsonii</name>
    <dbReference type="NCBI Taxonomy" id="2202203"/>
    <lineage>
        <taxon>Bacteria</taxon>
        <taxon>Pseudomonadati</taxon>
        <taxon>Spirochaetota</taxon>
        <taxon>Spirochaetia</taxon>
        <taxon>Leptospirales</taxon>
        <taxon>Leptospiraceae</taxon>
        <taxon>Leptospira</taxon>
    </lineage>
</organism>
<protein>
    <submittedName>
        <fullName evidence="1">Uncharacterized protein</fullName>
    </submittedName>
</protein>